<name>A0A5C2RZK5_9APHY</name>
<organism evidence="17 18">
    <name type="scientific">Lentinus tigrinus ALCF2SS1-6</name>
    <dbReference type="NCBI Taxonomy" id="1328759"/>
    <lineage>
        <taxon>Eukaryota</taxon>
        <taxon>Fungi</taxon>
        <taxon>Dikarya</taxon>
        <taxon>Basidiomycota</taxon>
        <taxon>Agaricomycotina</taxon>
        <taxon>Agaricomycetes</taxon>
        <taxon>Polyporales</taxon>
        <taxon>Polyporaceae</taxon>
        <taxon>Lentinus</taxon>
    </lineage>
</organism>
<reference evidence="17" key="1">
    <citation type="journal article" date="2018" name="Genome Biol. Evol.">
        <title>Genomics and development of Lentinus tigrinus, a white-rot wood-decaying mushroom with dimorphic fruiting bodies.</title>
        <authorList>
            <person name="Wu B."/>
            <person name="Xu Z."/>
            <person name="Knudson A."/>
            <person name="Carlson A."/>
            <person name="Chen N."/>
            <person name="Kovaka S."/>
            <person name="LaButti K."/>
            <person name="Lipzen A."/>
            <person name="Pennachio C."/>
            <person name="Riley R."/>
            <person name="Schakwitz W."/>
            <person name="Umezawa K."/>
            <person name="Ohm R.A."/>
            <person name="Grigoriev I.V."/>
            <person name="Nagy L.G."/>
            <person name="Gibbons J."/>
            <person name="Hibbett D."/>
        </authorList>
    </citation>
    <scope>NUCLEOTIDE SEQUENCE [LARGE SCALE GENOMIC DNA]</scope>
    <source>
        <strain evidence="17">ALCF2SS1-6</strain>
    </source>
</reference>
<evidence type="ECO:0000256" key="2">
    <source>
        <dbReference type="ARBA" id="ARBA00006278"/>
    </source>
</evidence>
<keyword evidence="10" id="KW-0406">Ion transport</keyword>
<dbReference type="GO" id="GO:0006879">
    <property type="term" value="P:intracellular iron ion homeostasis"/>
    <property type="evidence" value="ECO:0007669"/>
    <property type="project" value="TreeGrafter"/>
</dbReference>
<dbReference type="OrthoDB" id="17725at2759"/>
<dbReference type="PROSITE" id="PS51384">
    <property type="entry name" value="FAD_FR"/>
    <property type="match status" value="1"/>
</dbReference>
<dbReference type="GO" id="GO:0006826">
    <property type="term" value="P:iron ion transport"/>
    <property type="evidence" value="ECO:0007669"/>
    <property type="project" value="UniProtKB-ARBA"/>
</dbReference>
<dbReference type="PANTHER" id="PTHR32361">
    <property type="entry name" value="FERRIC/CUPRIC REDUCTASE TRANSMEMBRANE COMPONENT"/>
    <property type="match status" value="1"/>
</dbReference>
<evidence type="ECO:0000256" key="11">
    <source>
        <dbReference type="ARBA" id="ARBA00023136"/>
    </source>
</evidence>
<dbReference type="PANTHER" id="PTHR32361:SF9">
    <property type="entry name" value="FERRIC REDUCTASE TRANSMEMBRANE COMPONENT 3-RELATED"/>
    <property type="match status" value="1"/>
</dbReference>
<dbReference type="EMBL" id="ML122287">
    <property type="protein sequence ID" value="RPD56513.1"/>
    <property type="molecule type" value="Genomic_DNA"/>
</dbReference>
<dbReference type="GO" id="GO:0052851">
    <property type="term" value="F:ferric-chelate reductase (NADPH) activity"/>
    <property type="evidence" value="ECO:0007669"/>
    <property type="project" value="UniProtKB-EC"/>
</dbReference>
<gene>
    <name evidence="17" type="ORF">L227DRAFT_253335</name>
</gene>
<dbReference type="EC" id="1.16.1.9" evidence="3"/>
<dbReference type="InterPro" id="IPR013130">
    <property type="entry name" value="Fe3_Rdtase_TM_dom"/>
</dbReference>
<keyword evidence="7" id="KW-0249">Electron transport</keyword>
<evidence type="ECO:0000256" key="15">
    <source>
        <dbReference type="SAM" id="Phobius"/>
    </source>
</evidence>
<feature type="region of interest" description="Disordered" evidence="14">
    <location>
        <begin position="86"/>
        <end position="107"/>
    </location>
</feature>
<dbReference type="InterPro" id="IPR017938">
    <property type="entry name" value="Riboflavin_synthase-like_b-brl"/>
</dbReference>
<dbReference type="SFLD" id="SFLDG01168">
    <property type="entry name" value="Ferric_reductase_subgroup_(FRE"/>
    <property type="match status" value="1"/>
</dbReference>
<dbReference type="InterPro" id="IPR039261">
    <property type="entry name" value="FNR_nucleotide-bd"/>
</dbReference>
<keyword evidence="18" id="KW-1185">Reference proteome</keyword>
<dbReference type="Pfam" id="PF01794">
    <property type="entry name" value="Ferric_reduct"/>
    <property type="match status" value="1"/>
</dbReference>
<feature type="transmembrane region" description="Helical" evidence="15">
    <location>
        <begin position="204"/>
        <end position="224"/>
    </location>
</feature>
<dbReference type="Pfam" id="PF08022">
    <property type="entry name" value="FAD_binding_8"/>
    <property type="match status" value="1"/>
</dbReference>
<dbReference type="InterPro" id="IPR017927">
    <property type="entry name" value="FAD-bd_FR_type"/>
</dbReference>
<dbReference type="Proteomes" id="UP000313359">
    <property type="component" value="Unassembled WGS sequence"/>
</dbReference>
<evidence type="ECO:0000259" key="16">
    <source>
        <dbReference type="PROSITE" id="PS51384"/>
    </source>
</evidence>
<evidence type="ECO:0000256" key="10">
    <source>
        <dbReference type="ARBA" id="ARBA00023065"/>
    </source>
</evidence>
<dbReference type="AlphaFoldDB" id="A0A5C2RZK5"/>
<dbReference type="SFLD" id="SFLDS00052">
    <property type="entry name" value="Ferric_Reductase_Domain"/>
    <property type="match status" value="1"/>
</dbReference>
<dbReference type="GO" id="GO:0015677">
    <property type="term" value="P:copper ion import"/>
    <property type="evidence" value="ECO:0007669"/>
    <property type="project" value="TreeGrafter"/>
</dbReference>
<evidence type="ECO:0000256" key="4">
    <source>
        <dbReference type="ARBA" id="ARBA00022448"/>
    </source>
</evidence>
<dbReference type="InterPro" id="IPR013121">
    <property type="entry name" value="Fe_red_NAD-bd_6"/>
</dbReference>
<evidence type="ECO:0000256" key="3">
    <source>
        <dbReference type="ARBA" id="ARBA00012668"/>
    </source>
</evidence>
<keyword evidence="9" id="KW-0560">Oxidoreductase</keyword>
<feature type="transmembrane region" description="Helical" evidence="15">
    <location>
        <begin position="167"/>
        <end position="192"/>
    </location>
</feature>
<dbReference type="STRING" id="1328759.A0A5C2RZK5"/>
<comment type="subcellular location">
    <subcellularLocation>
        <location evidence="1">Cell membrane</location>
        <topology evidence="1">Multi-pass membrane protein</topology>
    </subcellularLocation>
</comment>
<feature type="transmembrane region" description="Helical" evidence="15">
    <location>
        <begin position="20"/>
        <end position="42"/>
    </location>
</feature>
<feature type="transmembrane region" description="Helical" evidence="15">
    <location>
        <begin position="239"/>
        <end position="257"/>
    </location>
</feature>
<dbReference type="SUPFAM" id="SSF63380">
    <property type="entry name" value="Riboflavin synthase domain-like"/>
    <property type="match status" value="1"/>
</dbReference>
<keyword evidence="6 15" id="KW-0812">Transmembrane</keyword>
<keyword evidence="12" id="KW-0325">Glycoprotein</keyword>
<protein>
    <recommendedName>
        <fullName evidence="3">ferric-chelate reductase (NADPH)</fullName>
        <ecNumber evidence="3">1.16.1.9</ecNumber>
    </recommendedName>
</protein>
<keyword evidence="8 15" id="KW-1133">Transmembrane helix</keyword>
<evidence type="ECO:0000256" key="13">
    <source>
        <dbReference type="ARBA" id="ARBA00048483"/>
    </source>
</evidence>
<keyword evidence="4" id="KW-0813">Transport</keyword>
<keyword evidence="11 15" id="KW-0472">Membrane</keyword>
<evidence type="ECO:0000256" key="5">
    <source>
        <dbReference type="ARBA" id="ARBA00022475"/>
    </source>
</evidence>
<feature type="domain" description="FAD-binding FR-type" evidence="16">
    <location>
        <begin position="302"/>
        <end position="426"/>
    </location>
</feature>
<evidence type="ECO:0000313" key="18">
    <source>
        <dbReference type="Proteomes" id="UP000313359"/>
    </source>
</evidence>
<dbReference type="SUPFAM" id="SSF52343">
    <property type="entry name" value="Ferredoxin reductase-like, C-terminal NADP-linked domain"/>
    <property type="match status" value="1"/>
</dbReference>
<evidence type="ECO:0000313" key="17">
    <source>
        <dbReference type="EMBL" id="RPD56513.1"/>
    </source>
</evidence>
<accession>A0A5C2RZK5</accession>
<evidence type="ECO:0000256" key="12">
    <source>
        <dbReference type="ARBA" id="ARBA00023180"/>
    </source>
</evidence>
<evidence type="ECO:0000256" key="1">
    <source>
        <dbReference type="ARBA" id="ARBA00004651"/>
    </source>
</evidence>
<proteinExistence type="inferred from homology"/>
<dbReference type="CDD" id="cd06186">
    <property type="entry name" value="NOX_Duox_like_FAD_NADP"/>
    <property type="match status" value="1"/>
</dbReference>
<dbReference type="Pfam" id="PF08030">
    <property type="entry name" value="NAD_binding_6"/>
    <property type="match status" value="1"/>
</dbReference>
<evidence type="ECO:0000256" key="14">
    <source>
        <dbReference type="SAM" id="MobiDB-lite"/>
    </source>
</evidence>
<comment type="catalytic activity">
    <reaction evidence="13">
        <text>2 a Fe(II)-siderophore + NADP(+) + H(+) = 2 a Fe(III)-siderophore + NADPH</text>
        <dbReference type="Rhea" id="RHEA:28795"/>
        <dbReference type="Rhea" id="RHEA-COMP:11342"/>
        <dbReference type="Rhea" id="RHEA-COMP:11344"/>
        <dbReference type="ChEBI" id="CHEBI:15378"/>
        <dbReference type="ChEBI" id="CHEBI:29033"/>
        <dbReference type="ChEBI" id="CHEBI:29034"/>
        <dbReference type="ChEBI" id="CHEBI:57783"/>
        <dbReference type="ChEBI" id="CHEBI:58349"/>
        <dbReference type="EC" id="1.16.1.9"/>
    </reaction>
</comment>
<sequence>MLDRPETMLQARAGPGELNAAVVFWVDILLICVVGLLSLLTLPRAFARFSRGGGWTQGLFLRHVSRDPDMPSDAQSEYSRRTLVRRSMNATQSSEIQAEKARTPRPGPRRVRAWQTLFPRMTRVLRFGLVVGRVHLGGAVICVLYFALLLFAALYRTTIWTNPVRAAYVAISQIPVVYLLATRNSVLGVMLGTAYERLNYLHRFAGRLLVLAANVHAIGFIYKFTLQGKWTRVIAEPDISWGLVSLVLLDILFFFSLDIFRRRLHNLFISTHFIASILFLVTVCLHMNAAVPYVIAGAVFYGLDRILRLLKSRLRTATLTCLPELHMTQIYIPTLTSGWRAGQHVRLRVLSAGMGLYAWAEAHPYTIASASTSGGTVQEGVVLLCKNTGRWTRRLYEIAAEDRRGARGGSDVRVFLEGPYGGPGYSIPNSFDGAVFFAGGSGISYGLSGAQELLEQAKTGVSSVRSVDLVWSVHHPDCLRPILPIFSALLAESKAADIALRISVFYTRAVTVRHSFEDLQLPTGLSLTPGRPDVYSVLVDTTQRNESRRGVFVGVCGPASLGDTVREAIGVLDVQGLSSRMGGYELHEEIFSL</sequence>
<comment type="similarity">
    <text evidence="2">Belongs to the ferric reductase (FRE) family.</text>
</comment>
<evidence type="ECO:0000256" key="9">
    <source>
        <dbReference type="ARBA" id="ARBA00023002"/>
    </source>
</evidence>
<dbReference type="Gene3D" id="3.40.50.80">
    <property type="entry name" value="Nucleotide-binding domain of ferredoxin-NADP reductase (FNR) module"/>
    <property type="match status" value="1"/>
</dbReference>
<evidence type="ECO:0000256" key="8">
    <source>
        <dbReference type="ARBA" id="ARBA00022989"/>
    </source>
</evidence>
<dbReference type="InterPro" id="IPR013112">
    <property type="entry name" value="FAD-bd_8"/>
</dbReference>
<feature type="transmembrane region" description="Helical" evidence="15">
    <location>
        <begin position="130"/>
        <end position="155"/>
    </location>
</feature>
<dbReference type="InterPro" id="IPR051410">
    <property type="entry name" value="Ferric/Cupric_Reductase"/>
</dbReference>
<keyword evidence="5" id="KW-1003">Cell membrane</keyword>
<evidence type="ECO:0000256" key="7">
    <source>
        <dbReference type="ARBA" id="ARBA00022982"/>
    </source>
</evidence>
<evidence type="ECO:0000256" key="6">
    <source>
        <dbReference type="ARBA" id="ARBA00022692"/>
    </source>
</evidence>
<dbReference type="GO" id="GO:0005886">
    <property type="term" value="C:plasma membrane"/>
    <property type="evidence" value="ECO:0007669"/>
    <property type="project" value="UniProtKB-SubCell"/>
</dbReference>